<sequence length="325" mass="37330">MFVKPFQKSYSLLQLEVLVKRLMASHEQFSEFQDIYKNRMAGYKGEFSTKYPLSFLPKDDYFIFHNLRLFDGSHYFQLDILVLSIHTAIILEVKNMAGTLIFDIPSHQLIQINRDAKKAFQDPLVQVDRQTNQLEKFLLYHSLPKIPVESVVVISSPSTIIKINHEHPASFENKIIHAVRLPQTISSLEKKHNPQITTLNTIAAMSPIFLENHSELKQDILTKSNLSSKVIKKGVICPKCSAIPMSRKRGFWLCLSCKASYQDAHINALKDYVYLFDPYISNQKAREFLMLSSESATRNLLTSLNVPRIGERKGRLYKIGTLIDN</sequence>
<protein>
    <submittedName>
        <fullName evidence="2">Nuclease-related domain-containing protein</fullName>
    </submittedName>
</protein>
<dbReference type="EMBL" id="JBHUMF010000002">
    <property type="protein sequence ID" value="MFD2679473.1"/>
    <property type="molecule type" value="Genomic_DNA"/>
</dbReference>
<dbReference type="InterPro" id="IPR011528">
    <property type="entry name" value="NERD"/>
</dbReference>
<evidence type="ECO:0000313" key="3">
    <source>
        <dbReference type="Proteomes" id="UP001597506"/>
    </source>
</evidence>
<evidence type="ECO:0000313" key="2">
    <source>
        <dbReference type="EMBL" id="MFD2679473.1"/>
    </source>
</evidence>
<dbReference type="Proteomes" id="UP001597506">
    <property type="component" value="Unassembled WGS sequence"/>
</dbReference>
<organism evidence="2 3">
    <name type="scientific">Bacillus seohaeanensis</name>
    <dbReference type="NCBI Taxonomy" id="284580"/>
    <lineage>
        <taxon>Bacteria</taxon>
        <taxon>Bacillati</taxon>
        <taxon>Bacillota</taxon>
        <taxon>Bacilli</taxon>
        <taxon>Bacillales</taxon>
        <taxon>Bacillaceae</taxon>
        <taxon>Bacillus</taxon>
    </lineage>
</organism>
<keyword evidence="3" id="KW-1185">Reference proteome</keyword>
<dbReference type="PROSITE" id="PS50965">
    <property type="entry name" value="NERD"/>
    <property type="match status" value="1"/>
</dbReference>
<dbReference type="Pfam" id="PF08378">
    <property type="entry name" value="NERD"/>
    <property type="match status" value="1"/>
</dbReference>
<proteinExistence type="predicted"/>
<comment type="caution">
    <text evidence="2">The sequence shown here is derived from an EMBL/GenBank/DDBJ whole genome shotgun (WGS) entry which is preliminary data.</text>
</comment>
<dbReference type="RefSeq" id="WP_377932137.1">
    <property type="nucleotide sequence ID" value="NZ_JBHUMF010000002.1"/>
</dbReference>
<gene>
    <name evidence="2" type="ORF">ACFSUL_01780</name>
</gene>
<feature type="domain" description="NERD" evidence="1">
    <location>
        <begin position="41"/>
        <end position="157"/>
    </location>
</feature>
<name>A0ABW5RLW0_9BACI</name>
<evidence type="ECO:0000259" key="1">
    <source>
        <dbReference type="PROSITE" id="PS50965"/>
    </source>
</evidence>
<accession>A0ABW5RLW0</accession>
<reference evidence="3" key="1">
    <citation type="journal article" date="2019" name="Int. J. Syst. Evol. Microbiol.">
        <title>The Global Catalogue of Microorganisms (GCM) 10K type strain sequencing project: providing services to taxonomists for standard genome sequencing and annotation.</title>
        <authorList>
            <consortium name="The Broad Institute Genomics Platform"/>
            <consortium name="The Broad Institute Genome Sequencing Center for Infectious Disease"/>
            <person name="Wu L."/>
            <person name="Ma J."/>
        </authorList>
    </citation>
    <scope>NUCLEOTIDE SEQUENCE [LARGE SCALE GENOMIC DNA]</scope>
    <source>
        <strain evidence="3">KCTC 3913</strain>
    </source>
</reference>